<evidence type="ECO:0000256" key="1">
    <source>
        <dbReference type="SAM" id="MobiDB-lite"/>
    </source>
</evidence>
<gene>
    <name evidence="2" type="ORF">THAOC_16688</name>
</gene>
<dbReference type="EMBL" id="AGNL01018689">
    <property type="protein sequence ID" value="EJK62686.1"/>
    <property type="molecule type" value="Genomic_DNA"/>
</dbReference>
<dbReference type="AlphaFoldDB" id="K0SP28"/>
<name>K0SP28_THAOC</name>
<comment type="caution">
    <text evidence="2">The sequence shown here is derived from an EMBL/GenBank/DDBJ whole genome shotgun (WGS) entry which is preliminary data.</text>
</comment>
<reference evidence="2 3" key="1">
    <citation type="journal article" date="2012" name="Genome Biol.">
        <title>Genome and low-iron response of an oceanic diatom adapted to chronic iron limitation.</title>
        <authorList>
            <person name="Lommer M."/>
            <person name="Specht M."/>
            <person name="Roy A.S."/>
            <person name="Kraemer L."/>
            <person name="Andreson R."/>
            <person name="Gutowska M.A."/>
            <person name="Wolf J."/>
            <person name="Bergner S.V."/>
            <person name="Schilhabel M.B."/>
            <person name="Klostermeier U.C."/>
            <person name="Beiko R.G."/>
            <person name="Rosenstiel P."/>
            <person name="Hippler M."/>
            <person name="Laroche J."/>
        </authorList>
    </citation>
    <scope>NUCLEOTIDE SEQUENCE [LARGE SCALE GENOMIC DNA]</scope>
    <source>
        <strain evidence="2 3">CCMP1005</strain>
    </source>
</reference>
<organism evidence="2 3">
    <name type="scientific">Thalassiosira oceanica</name>
    <name type="common">Marine diatom</name>
    <dbReference type="NCBI Taxonomy" id="159749"/>
    <lineage>
        <taxon>Eukaryota</taxon>
        <taxon>Sar</taxon>
        <taxon>Stramenopiles</taxon>
        <taxon>Ochrophyta</taxon>
        <taxon>Bacillariophyta</taxon>
        <taxon>Coscinodiscophyceae</taxon>
        <taxon>Thalassiosirophycidae</taxon>
        <taxon>Thalassiosirales</taxon>
        <taxon>Thalassiosiraceae</taxon>
        <taxon>Thalassiosira</taxon>
    </lineage>
</organism>
<evidence type="ECO:0000313" key="2">
    <source>
        <dbReference type="EMBL" id="EJK62686.1"/>
    </source>
</evidence>
<sequence>MKNQLTFKQSAKVGPKKQLATLILNEFDARIEDLRIIGDDSAISTMSKAKAEFKVYVTNMNKTKNARMAKNVLRVQLGVDPVADKKGLGTNLFPPAAGEEEKKSSSVSTAAKGALTKLKQKKAFTSADAALNRALSSIASNDKDGCLRLTSTELLMLTVLSSQGLPVFCEKWDSLIHNSKLEASTSDEDAKNKGQDDDDEEFVIYFNAMAGVLNCAAQVWLKIASRKLDRLLEPFAQSGNPIPEKEQGQIATLKKDKDFKIGTLDDTAKFLKDPLTFAKSCITLMEAVRTNIGPVDTQYAGDKRIKMLTQSENGLGTKVLSWMAKDIHKWAKVLGNVDEAGNALSATSINQESMDHPQSFDAAILTKRDCRTIFIQIAQQTRLRSIFTSTESRRISGEILPQVLKSNTFAMTEWEDQPSWWNEPLGEDPTAQSCTCKSDMELLGAILDYGYGGYDSMAKQDYGFAQKARTDESVSFTRAAVQARVNHLTRELHEVIEREHIRSLMGKKRPSPSKTNPVKKQKHKSNTSGGIQAGLQAFFTRPASTKPSNDKKKSNSTPPTSPECDEESPPKRRKQQEEVECVDLT</sequence>
<feature type="region of interest" description="Disordered" evidence="1">
    <location>
        <begin position="499"/>
        <end position="585"/>
    </location>
</feature>
<protein>
    <submittedName>
        <fullName evidence="2">Uncharacterized protein</fullName>
    </submittedName>
</protein>
<proteinExistence type="predicted"/>
<feature type="compositionally biased region" description="Basic residues" evidence="1">
    <location>
        <begin position="505"/>
        <end position="525"/>
    </location>
</feature>
<dbReference type="Proteomes" id="UP000266841">
    <property type="component" value="Unassembled WGS sequence"/>
</dbReference>
<accession>K0SP28</accession>
<keyword evidence="3" id="KW-1185">Reference proteome</keyword>
<evidence type="ECO:0000313" key="3">
    <source>
        <dbReference type="Proteomes" id="UP000266841"/>
    </source>
</evidence>